<feature type="domain" description="C2H2-type" evidence="11">
    <location>
        <begin position="153"/>
        <end position="180"/>
    </location>
</feature>
<feature type="binding site" evidence="9">
    <location>
        <position position="56"/>
    </location>
    <ligand>
        <name>Zn(2+)</name>
        <dbReference type="ChEBI" id="CHEBI:29105"/>
    </ligand>
</feature>
<keyword evidence="4 8" id="KW-0863">Zinc-finger</keyword>
<feature type="domain" description="C2H2-type" evidence="11">
    <location>
        <begin position="489"/>
        <end position="517"/>
    </location>
</feature>
<evidence type="ECO:0000256" key="10">
    <source>
        <dbReference type="SAM" id="MobiDB-lite"/>
    </source>
</evidence>
<evidence type="ECO:0000259" key="11">
    <source>
        <dbReference type="PROSITE" id="PS50157"/>
    </source>
</evidence>
<dbReference type="Pfam" id="PF00096">
    <property type="entry name" value="zf-C2H2"/>
    <property type="match status" value="4"/>
</dbReference>
<reference evidence="13" key="1">
    <citation type="journal article" date="2023" name="Insect Mol. Biol.">
        <title>Genome sequencing provides insights into the evolution of gene families encoding plant cell wall-degrading enzymes in longhorned beetles.</title>
        <authorList>
            <person name="Shin N.R."/>
            <person name="Okamura Y."/>
            <person name="Kirsch R."/>
            <person name="Pauchet Y."/>
        </authorList>
    </citation>
    <scope>NUCLEOTIDE SEQUENCE</scope>
    <source>
        <strain evidence="13">MMC_N1</strain>
    </source>
</reference>
<evidence type="ECO:0000256" key="6">
    <source>
        <dbReference type="ARBA" id="ARBA00023125"/>
    </source>
</evidence>
<dbReference type="Pfam" id="PF07776">
    <property type="entry name" value="zf-AD"/>
    <property type="match status" value="1"/>
</dbReference>
<feature type="domain" description="C2H2-type" evidence="11">
    <location>
        <begin position="180"/>
        <end position="207"/>
    </location>
</feature>
<feature type="binding site" evidence="9">
    <location>
        <position position="59"/>
    </location>
    <ligand>
        <name>Zn(2+)</name>
        <dbReference type="ChEBI" id="CHEBI:29105"/>
    </ligand>
</feature>
<evidence type="ECO:0000256" key="8">
    <source>
        <dbReference type="PROSITE-ProRule" id="PRU00042"/>
    </source>
</evidence>
<evidence type="ECO:0000313" key="14">
    <source>
        <dbReference type="Proteomes" id="UP001162164"/>
    </source>
</evidence>
<feature type="domain" description="ZAD" evidence="12">
    <location>
        <begin position="5"/>
        <end position="83"/>
    </location>
</feature>
<comment type="subcellular location">
    <subcellularLocation>
        <location evidence="1">Nucleus</location>
    </subcellularLocation>
</comment>
<evidence type="ECO:0000256" key="4">
    <source>
        <dbReference type="ARBA" id="ARBA00022771"/>
    </source>
</evidence>
<feature type="compositionally biased region" description="Basic residues" evidence="10">
    <location>
        <begin position="441"/>
        <end position="451"/>
    </location>
</feature>
<dbReference type="InterPro" id="IPR036236">
    <property type="entry name" value="Znf_C2H2_sf"/>
</dbReference>
<feature type="compositionally biased region" description="Basic and acidic residues" evidence="10">
    <location>
        <begin position="473"/>
        <end position="485"/>
    </location>
</feature>
<proteinExistence type="predicted"/>
<dbReference type="Pfam" id="PF12874">
    <property type="entry name" value="zf-met"/>
    <property type="match status" value="1"/>
</dbReference>
<evidence type="ECO:0000256" key="1">
    <source>
        <dbReference type="ARBA" id="ARBA00004123"/>
    </source>
</evidence>
<keyword evidence="2 9" id="KW-0479">Metal-binding</keyword>
<feature type="binding site" evidence="9">
    <location>
        <position position="10"/>
    </location>
    <ligand>
        <name>Zn(2+)</name>
        <dbReference type="ChEBI" id="CHEBI:29105"/>
    </ligand>
</feature>
<keyword evidence="5 9" id="KW-0862">Zinc</keyword>
<protein>
    <submittedName>
        <fullName evidence="13">Uncharacterized protein</fullName>
    </submittedName>
</protein>
<evidence type="ECO:0000256" key="7">
    <source>
        <dbReference type="ARBA" id="ARBA00023242"/>
    </source>
</evidence>
<dbReference type="PROSITE" id="PS00028">
    <property type="entry name" value="ZINC_FINGER_C2H2_1"/>
    <property type="match status" value="8"/>
</dbReference>
<evidence type="ECO:0000256" key="5">
    <source>
        <dbReference type="ARBA" id="ARBA00022833"/>
    </source>
</evidence>
<feature type="domain" description="C2H2-type" evidence="11">
    <location>
        <begin position="680"/>
        <end position="707"/>
    </location>
</feature>
<dbReference type="SUPFAM" id="SSF57667">
    <property type="entry name" value="beta-beta-alpha zinc fingers"/>
    <property type="match status" value="6"/>
</dbReference>
<organism evidence="13 14">
    <name type="scientific">Molorchus minor</name>
    <dbReference type="NCBI Taxonomy" id="1323400"/>
    <lineage>
        <taxon>Eukaryota</taxon>
        <taxon>Metazoa</taxon>
        <taxon>Ecdysozoa</taxon>
        <taxon>Arthropoda</taxon>
        <taxon>Hexapoda</taxon>
        <taxon>Insecta</taxon>
        <taxon>Pterygota</taxon>
        <taxon>Neoptera</taxon>
        <taxon>Endopterygota</taxon>
        <taxon>Coleoptera</taxon>
        <taxon>Polyphaga</taxon>
        <taxon>Cucujiformia</taxon>
        <taxon>Chrysomeloidea</taxon>
        <taxon>Cerambycidae</taxon>
        <taxon>Lamiinae</taxon>
        <taxon>Monochamini</taxon>
        <taxon>Molorchus</taxon>
    </lineage>
</organism>
<gene>
    <name evidence="13" type="ORF">NQ317_012389</name>
</gene>
<dbReference type="Gene3D" id="3.30.160.60">
    <property type="entry name" value="Classic Zinc Finger"/>
    <property type="match status" value="9"/>
</dbReference>
<dbReference type="SMART" id="SM00355">
    <property type="entry name" value="ZnF_C2H2"/>
    <property type="match status" value="10"/>
</dbReference>
<feature type="domain" description="C2H2-type" evidence="11">
    <location>
        <begin position="623"/>
        <end position="650"/>
    </location>
</feature>
<dbReference type="Gene3D" id="3.40.1800.20">
    <property type="match status" value="1"/>
</dbReference>
<dbReference type="PANTHER" id="PTHR16515">
    <property type="entry name" value="PR DOMAIN ZINC FINGER PROTEIN"/>
    <property type="match status" value="1"/>
</dbReference>
<evidence type="ECO:0000259" key="12">
    <source>
        <dbReference type="PROSITE" id="PS51915"/>
    </source>
</evidence>
<dbReference type="EMBL" id="JAPWTJ010003166">
    <property type="protein sequence ID" value="KAJ8961324.1"/>
    <property type="molecule type" value="Genomic_DNA"/>
</dbReference>
<feature type="region of interest" description="Disordered" evidence="10">
    <location>
        <begin position="418"/>
        <end position="486"/>
    </location>
</feature>
<evidence type="ECO:0000256" key="3">
    <source>
        <dbReference type="ARBA" id="ARBA00022737"/>
    </source>
</evidence>
<keyword evidence="14" id="KW-1185">Reference proteome</keyword>
<dbReference type="InterPro" id="IPR050331">
    <property type="entry name" value="Zinc_finger"/>
</dbReference>
<keyword evidence="6" id="KW-0238">DNA-binding</keyword>
<feature type="binding site" evidence="9">
    <location>
        <position position="7"/>
    </location>
    <ligand>
        <name>Zn(2+)</name>
        <dbReference type="ChEBI" id="CHEBI:29105"/>
    </ligand>
</feature>
<accession>A0ABQ9IRP4</accession>
<feature type="domain" description="C2H2-type" evidence="11">
    <location>
        <begin position="208"/>
        <end position="235"/>
    </location>
</feature>
<dbReference type="InterPro" id="IPR013087">
    <property type="entry name" value="Znf_C2H2_type"/>
</dbReference>
<feature type="domain" description="C2H2-type" evidence="11">
    <location>
        <begin position="652"/>
        <end position="679"/>
    </location>
</feature>
<comment type="caution">
    <text evidence="13">The sequence shown here is derived from an EMBL/GenBank/DDBJ whole genome shotgun (WGS) entry which is preliminary data.</text>
</comment>
<dbReference type="SMART" id="SM00868">
    <property type="entry name" value="zf-AD"/>
    <property type="match status" value="2"/>
</dbReference>
<feature type="domain" description="C2H2-type" evidence="11">
    <location>
        <begin position="264"/>
        <end position="291"/>
    </location>
</feature>
<sequence length="755" mass="86639">MTMNQICRTCKCISPHMRSVFEGYEGPHHSPRIDEMLMACASVQVMCGDGLPNQICQGCVEQLRSSFLFKRQCEKIDASLREYAKNVQVNEIKEELQNSDFMESLNTLNNLLNEQHTSSNKDSPSSSSQDVPMVAPKIETDYIQFMDNNQMLLTCRECAKIFTTLEGLRCHKRIHSGGMYKCKQCNKEYTRLNHLQRHEQTHGRRKVHVCRICSKTLTRMEHLKRHLVTHLREKPFSCKTCNRGFNRVEHLHKHVPRCKGDTVYPCDICNRAFNRTDSLEVHRKMHDNRTPKLPTIENLDNIEDHYFQIDQDENIVFSDHSEDNSDIEDCFEPQVEVTESMEEIKEVSNIGHLDDESNISETSIVVEAEDNDSSADKGAEIEGDELDDKAEVKKEAIDEVEEIEDDNNDNDVVEMITEVADDESADSTDSEYLPKKMPSPKQKRGRGRPRKNPNAPPKPPKIKVPGRGEGPSPDERYQKGAERRGIRGIPCPACNEMFNTISQLDKHARYRHEGLKVHNCKVCHKDFHRAKPPEEAHDLSFGGQAFPLYDVHEELQPERPSAPAPEKAFSRADHLVKHKASKHGIGDKIMGDKKYECPLCHKGFTTEKYRDIHVNGHNGQKEYQCKVCEKTFLSKSHLTEHMKFHNEHSKKFLCSECGQRFIRNDYLVIHMRRHRGEKPFKCKYCGKGLNVVSNIRRLQPVHKQENPDDPPPITIPLPKPVVPENVMLNALHANALHANAFHAQLAVAQLHLTRE</sequence>
<keyword evidence="7" id="KW-0539">Nucleus</keyword>
<feature type="domain" description="C2H2-type" evidence="11">
    <location>
        <begin position="236"/>
        <end position="254"/>
    </location>
</feature>
<evidence type="ECO:0000256" key="9">
    <source>
        <dbReference type="PROSITE-ProRule" id="PRU01263"/>
    </source>
</evidence>
<feature type="region of interest" description="Disordered" evidence="10">
    <location>
        <begin position="367"/>
        <end position="391"/>
    </location>
</feature>
<feature type="compositionally biased region" description="Acidic residues" evidence="10">
    <location>
        <begin position="419"/>
        <end position="429"/>
    </location>
</feature>
<keyword evidence="3" id="KW-0677">Repeat</keyword>
<dbReference type="PROSITE" id="PS51915">
    <property type="entry name" value="ZAD"/>
    <property type="match status" value="1"/>
</dbReference>
<dbReference type="Proteomes" id="UP001162164">
    <property type="component" value="Unassembled WGS sequence"/>
</dbReference>
<dbReference type="PANTHER" id="PTHR16515:SF49">
    <property type="entry name" value="GASTRULA ZINC FINGER PROTEIN XLCGF49.1-LIKE-RELATED"/>
    <property type="match status" value="1"/>
</dbReference>
<dbReference type="InterPro" id="IPR012934">
    <property type="entry name" value="Znf_AD"/>
</dbReference>
<dbReference type="PROSITE" id="PS50157">
    <property type="entry name" value="ZINC_FINGER_C2H2_2"/>
    <property type="match status" value="10"/>
</dbReference>
<feature type="domain" description="C2H2-type" evidence="11">
    <location>
        <begin position="595"/>
        <end position="622"/>
    </location>
</feature>
<evidence type="ECO:0000313" key="13">
    <source>
        <dbReference type="EMBL" id="KAJ8961324.1"/>
    </source>
</evidence>
<name>A0ABQ9IRP4_9CUCU</name>
<evidence type="ECO:0000256" key="2">
    <source>
        <dbReference type="ARBA" id="ARBA00022723"/>
    </source>
</evidence>
<dbReference type="SUPFAM" id="SSF57716">
    <property type="entry name" value="Glucocorticoid receptor-like (DNA-binding domain)"/>
    <property type="match status" value="1"/>
</dbReference>